<evidence type="ECO:0000313" key="1">
    <source>
        <dbReference type="EMBL" id="RDH35287.1"/>
    </source>
</evidence>
<dbReference type="GeneID" id="38134005"/>
<proteinExistence type="predicted"/>
<dbReference type="Proteomes" id="UP000253729">
    <property type="component" value="Unassembled WGS sequence"/>
</dbReference>
<name>A0A3F3Q8A3_9EURO</name>
<gene>
    <name evidence="1" type="ORF">BDQ94DRAFT_140572</name>
</gene>
<sequence length="51" mass="5769">MGQGKTDSDTEAKTERNRVKMSGTSILDCFPFSVFNFNYYYLSGSMDCAVR</sequence>
<keyword evidence="2" id="KW-1185">Reference proteome</keyword>
<dbReference type="EMBL" id="KZ852041">
    <property type="protein sequence ID" value="RDH35287.1"/>
    <property type="molecule type" value="Genomic_DNA"/>
</dbReference>
<reference evidence="1 2" key="1">
    <citation type="submission" date="2018-07" db="EMBL/GenBank/DDBJ databases">
        <title>The genomes of Aspergillus section Nigri reveals drivers in fungal speciation.</title>
        <authorList>
            <consortium name="DOE Joint Genome Institute"/>
            <person name="Vesth T.C."/>
            <person name="Nybo J."/>
            <person name="Theobald S."/>
            <person name="Brandl J."/>
            <person name="Frisvad J.C."/>
            <person name="Nielsen K.F."/>
            <person name="Lyhne E.K."/>
            <person name="Kogle M.E."/>
            <person name="Kuo A."/>
            <person name="Riley R."/>
            <person name="Clum A."/>
            <person name="Nolan M."/>
            <person name="Lipzen A."/>
            <person name="Salamov A."/>
            <person name="Henrissat B."/>
            <person name="Wiebenga A."/>
            <person name="De vries R.P."/>
            <person name="Grigoriev I.V."/>
            <person name="Mortensen U.H."/>
            <person name="Andersen M.R."/>
            <person name="Baker S.E."/>
        </authorList>
    </citation>
    <scope>NUCLEOTIDE SEQUENCE [LARGE SCALE GENOMIC DNA]</scope>
    <source>
        <strain evidence="1 2">CBS 139.54b</strain>
    </source>
</reference>
<evidence type="ECO:0000313" key="2">
    <source>
        <dbReference type="Proteomes" id="UP000253729"/>
    </source>
</evidence>
<dbReference type="AlphaFoldDB" id="A0A3F3Q8A3"/>
<protein>
    <submittedName>
        <fullName evidence="1">Uncharacterized protein</fullName>
    </submittedName>
</protein>
<dbReference type="RefSeq" id="XP_026628309.1">
    <property type="nucleotide sequence ID" value="XM_026765649.1"/>
</dbReference>
<accession>A0A3F3Q8A3</accession>
<organism evidence="1 2">
    <name type="scientific">Aspergillus welwitschiae</name>
    <dbReference type="NCBI Taxonomy" id="1341132"/>
    <lineage>
        <taxon>Eukaryota</taxon>
        <taxon>Fungi</taxon>
        <taxon>Dikarya</taxon>
        <taxon>Ascomycota</taxon>
        <taxon>Pezizomycotina</taxon>
        <taxon>Eurotiomycetes</taxon>
        <taxon>Eurotiomycetidae</taxon>
        <taxon>Eurotiales</taxon>
        <taxon>Aspergillaceae</taxon>
        <taxon>Aspergillus</taxon>
        <taxon>Aspergillus subgen. Circumdati</taxon>
    </lineage>
</organism>